<evidence type="ECO:0000256" key="3">
    <source>
        <dbReference type="ARBA" id="ARBA00022862"/>
    </source>
</evidence>
<dbReference type="PROSITE" id="PS51355">
    <property type="entry name" value="GLUTATHIONE_PEROXID_3"/>
    <property type="match status" value="1"/>
</dbReference>
<keyword evidence="2 9" id="KW-0575">Peroxidase</keyword>
<dbReference type="GeneID" id="80919564"/>
<comment type="catalytic activity">
    <reaction evidence="7">
        <text>a hydroperoxide + [thioredoxin]-dithiol = an alcohol + [thioredoxin]-disulfide + H2O</text>
        <dbReference type="Rhea" id="RHEA:62620"/>
        <dbReference type="Rhea" id="RHEA-COMP:10698"/>
        <dbReference type="Rhea" id="RHEA-COMP:10700"/>
        <dbReference type="ChEBI" id="CHEBI:15377"/>
        <dbReference type="ChEBI" id="CHEBI:29950"/>
        <dbReference type="ChEBI" id="CHEBI:30879"/>
        <dbReference type="ChEBI" id="CHEBI:35924"/>
        <dbReference type="ChEBI" id="CHEBI:50058"/>
        <dbReference type="EC" id="1.11.1.24"/>
    </reaction>
</comment>
<keyword evidence="3" id="KW-0049">Antioxidant</keyword>
<keyword evidence="11" id="KW-1185">Reference proteome</keyword>
<dbReference type="PRINTS" id="PR01011">
    <property type="entry name" value="GLUTPROXDASE"/>
</dbReference>
<evidence type="ECO:0000256" key="5">
    <source>
        <dbReference type="ARBA" id="ARBA00023157"/>
    </source>
</evidence>
<organism evidence="10 11">
    <name type="scientific">Saccharomyces mikatae IFO 1815</name>
    <dbReference type="NCBI Taxonomy" id="226126"/>
    <lineage>
        <taxon>Eukaryota</taxon>
        <taxon>Fungi</taxon>
        <taxon>Dikarya</taxon>
        <taxon>Ascomycota</taxon>
        <taxon>Saccharomycotina</taxon>
        <taxon>Saccharomycetes</taxon>
        <taxon>Saccharomycetales</taxon>
        <taxon>Saccharomycetaceae</taxon>
        <taxon>Saccharomyces</taxon>
    </lineage>
</organism>
<evidence type="ECO:0000313" key="10">
    <source>
        <dbReference type="EMBL" id="CAI4034731.1"/>
    </source>
</evidence>
<dbReference type="PROSITE" id="PS00460">
    <property type="entry name" value="GLUTATHIONE_PEROXID_1"/>
    <property type="match status" value="1"/>
</dbReference>
<name>A0AA35IQR1_SACMI</name>
<dbReference type="PANTHER" id="PTHR11592">
    <property type="entry name" value="GLUTATHIONE PEROXIDASE"/>
    <property type="match status" value="1"/>
</dbReference>
<feature type="active site" evidence="8">
    <location>
        <position position="36"/>
    </location>
</feature>
<keyword evidence="6" id="KW-0676">Redox-active center</keyword>
<keyword evidence="4 9" id="KW-0560">Oxidoreductase</keyword>
<dbReference type="PROSITE" id="PS00763">
    <property type="entry name" value="GLUTATHIONE_PEROXID_2"/>
    <property type="match status" value="1"/>
</dbReference>
<dbReference type="Proteomes" id="UP001161438">
    <property type="component" value="Chromosome 11"/>
</dbReference>
<dbReference type="InterPro" id="IPR029760">
    <property type="entry name" value="GPX_CS"/>
</dbReference>
<dbReference type="GO" id="GO:0004602">
    <property type="term" value="F:glutathione peroxidase activity"/>
    <property type="evidence" value="ECO:0007669"/>
    <property type="project" value="UniProtKB-ARBA"/>
</dbReference>
<protein>
    <recommendedName>
        <fullName evidence="9">Glutathione peroxidase</fullName>
    </recommendedName>
</protein>
<dbReference type="InterPro" id="IPR000889">
    <property type="entry name" value="Glutathione_peroxidase"/>
</dbReference>
<dbReference type="InterPro" id="IPR036249">
    <property type="entry name" value="Thioredoxin-like_sf"/>
</dbReference>
<evidence type="ECO:0000256" key="4">
    <source>
        <dbReference type="ARBA" id="ARBA00023002"/>
    </source>
</evidence>
<dbReference type="GO" id="GO:0034599">
    <property type="term" value="P:cellular response to oxidative stress"/>
    <property type="evidence" value="ECO:0007669"/>
    <property type="project" value="TreeGrafter"/>
</dbReference>
<dbReference type="FunFam" id="3.40.30.10:FF:000010">
    <property type="entry name" value="Glutathione peroxidase"/>
    <property type="match status" value="1"/>
</dbReference>
<evidence type="ECO:0000256" key="2">
    <source>
        <dbReference type="ARBA" id="ARBA00022559"/>
    </source>
</evidence>
<dbReference type="PANTHER" id="PTHR11592:SF78">
    <property type="entry name" value="GLUTATHIONE PEROXIDASE"/>
    <property type="match status" value="1"/>
</dbReference>
<dbReference type="CDD" id="cd00340">
    <property type="entry name" value="GSH_Peroxidase"/>
    <property type="match status" value="1"/>
</dbReference>
<dbReference type="GO" id="GO:0047066">
    <property type="term" value="F:phospholipid-hydroperoxide glutathione peroxidase activity"/>
    <property type="evidence" value="ECO:0007669"/>
    <property type="project" value="UniProtKB-ARBA"/>
</dbReference>
<reference evidence="10" key="1">
    <citation type="submission" date="2022-10" db="EMBL/GenBank/DDBJ databases">
        <authorList>
            <person name="Byrne P K."/>
        </authorList>
    </citation>
    <scope>NUCLEOTIDE SEQUENCE</scope>
    <source>
        <strain evidence="10">IFO1815</strain>
    </source>
</reference>
<accession>A0AA35IQR1</accession>
<dbReference type="Pfam" id="PF00255">
    <property type="entry name" value="GSHPx"/>
    <property type="match status" value="1"/>
</dbReference>
<gene>
    <name evidence="10" type="primary">SMKI11G1810</name>
    <name evidence="10" type="ORF">SMKI_11G1810</name>
</gene>
<evidence type="ECO:0000256" key="8">
    <source>
        <dbReference type="PIRSR" id="PIRSR000303-1"/>
    </source>
</evidence>
<dbReference type="InterPro" id="IPR029759">
    <property type="entry name" value="GPX_AS"/>
</dbReference>
<dbReference type="AlphaFoldDB" id="A0AA35IQR1"/>
<proteinExistence type="inferred from homology"/>
<evidence type="ECO:0000256" key="7">
    <source>
        <dbReference type="ARBA" id="ARBA00049091"/>
    </source>
</evidence>
<dbReference type="PIRSF" id="PIRSF000303">
    <property type="entry name" value="Glutathion_perox"/>
    <property type="match status" value="1"/>
</dbReference>
<sequence length="167" mass="19430">MSEFYSFAPIDQDGNTFPFGSLRNKVVLIVNVASHCAFTPQYKELEYLYEKYKPYGLVIIAFPCGQFGNQEFEKDDEINKFCQNKFGVTFPILHKIRCNGQNQDPVYKFLKNSVRGQSGIKMIKWNFEKFLVDRNGKVIKRFSCMTRPLELSQLIEELLSQSQKEDA</sequence>
<evidence type="ECO:0000256" key="6">
    <source>
        <dbReference type="ARBA" id="ARBA00023284"/>
    </source>
</evidence>
<comment type="similarity">
    <text evidence="1 9">Belongs to the glutathione peroxidase family.</text>
</comment>
<evidence type="ECO:0000256" key="9">
    <source>
        <dbReference type="RuleBase" id="RU000499"/>
    </source>
</evidence>
<dbReference type="RefSeq" id="XP_056077851.1">
    <property type="nucleotide sequence ID" value="XM_056223877.1"/>
</dbReference>
<dbReference type="Gene3D" id="3.40.30.10">
    <property type="entry name" value="Glutaredoxin"/>
    <property type="match status" value="1"/>
</dbReference>
<evidence type="ECO:0000256" key="1">
    <source>
        <dbReference type="ARBA" id="ARBA00006926"/>
    </source>
</evidence>
<dbReference type="GO" id="GO:0140824">
    <property type="term" value="F:thioredoxin-dependent peroxiredoxin activity"/>
    <property type="evidence" value="ECO:0007669"/>
    <property type="project" value="UniProtKB-EC"/>
</dbReference>
<keyword evidence="5" id="KW-1015">Disulfide bond</keyword>
<evidence type="ECO:0000313" key="11">
    <source>
        <dbReference type="Proteomes" id="UP001161438"/>
    </source>
</evidence>
<dbReference type="EMBL" id="OX365767">
    <property type="protein sequence ID" value="CAI4034731.1"/>
    <property type="molecule type" value="Genomic_DNA"/>
</dbReference>
<dbReference type="SUPFAM" id="SSF52833">
    <property type="entry name" value="Thioredoxin-like"/>
    <property type="match status" value="1"/>
</dbReference>